<dbReference type="InterPro" id="IPR014780">
    <property type="entry name" value="tRNA_psdUridine_synth_TruB"/>
</dbReference>
<evidence type="ECO:0000256" key="4">
    <source>
        <dbReference type="ARBA" id="ARBA00023235"/>
    </source>
</evidence>
<dbReference type="Gene3D" id="3.30.2350.10">
    <property type="entry name" value="Pseudouridine synthase"/>
    <property type="match status" value="1"/>
</dbReference>
<dbReference type="GO" id="GO:1990481">
    <property type="term" value="P:mRNA pseudouridine synthesis"/>
    <property type="evidence" value="ECO:0007669"/>
    <property type="project" value="TreeGrafter"/>
</dbReference>
<name>A0A7S2MBG8_9STRA</name>
<dbReference type="GO" id="GO:0005634">
    <property type="term" value="C:nucleus"/>
    <property type="evidence" value="ECO:0007669"/>
    <property type="project" value="TreeGrafter"/>
</dbReference>
<dbReference type="PANTHER" id="PTHR13767">
    <property type="entry name" value="TRNA-PSEUDOURIDINE SYNTHASE"/>
    <property type="match status" value="1"/>
</dbReference>
<comment type="similarity">
    <text evidence="1">Belongs to the pseudouridine synthase TruB family.</text>
</comment>
<feature type="chain" id="PRO_5030708148" description="tRNA pseudouridine(55) synthase" evidence="5">
    <location>
        <begin position="17"/>
        <end position="340"/>
    </location>
</feature>
<proteinExistence type="inferred from homology"/>
<dbReference type="EC" id="5.4.99.25" evidence="2"/>
<dbReference type="SUPFAM" id="SSF55120">
    <property type="entry name" value="Pseudouridine synthase"/>
    <property type="match status" value="1"/>
</dbReference>
<protein>
    <recommendedName>
        <fullName evidence="2">tRNA pseudouridine(55) synthase</fullName>
        <ecNumber evidence="2">5.4.99.25</ecNumber>
    </recommendedName>
</protein>
<dbReference type="CDD" id="cd02573">
    <property type="entry name" value="PseudoU_synth_EcTruB"/>
    <property type="match status" value="1"/>
</dbReference>
<feature type="signal peptide" evidence="5">
    <location>
        <begin position="1"/>
        <end position="16"/>
    </location>
</feature>
<accession>A0A7S2MBG8</accession>
<dbReference type="GO" id="GO:0006400">
    <property type="term" value="P:tRNA modification"/>
    <property type="evidence" value="ECO:0007669"/>
    <property type="project" value="TreeGrafter"/>
</dbReference>
<dbReference type="HAMAP" id="MF_01080">
    <property type="entry name" value="TruB_bact"/>
    <property type="match status" value="1"/>
</dbReference>
<dbReference type="InterPro" id="IPR002501">
    <property type="entry name" value="PsdUridine_synth_N"/>
</dbReference>
<dbReference type="GO" id="GO:0160148">
    <property type="term" value="F:tRNA pseudouridine(55) synthase activity"/>
    <property type="evidence" value="ECO:0007669"/>
    <property type="project" value="UniProtKB-EC"/>
</dbReference>
<evidence type="ECO:0000256" key="3">
    <source>
        <dbReference type="ARBA" id="ARBA00022694"/>
    </source>
</evidence>
<evidence type="ECO:0000256" key="1">
    <source>
        <dbReference type="ARBA" id="ARBA00008999"/>
    </source>
</evidence>
<evidence type="ECO:0000259" key="6">
    <source>
        <dbReference type="Pfam" id="PF01509"/>
    </source>
</evidence>
<dbReference type="PANTHER" id="PTHR13767:SF2">
    <property type="entry name" value="PSEUDOURIDYLATE SYNTHASE TRUB1"/>
    <property type="match status" value="1"/>
</dbReference>
<feature type="domain" description="Pseudouridine synthase II N-terminal" evidence="6">
    <location>
        <begin position="86"/>
        <end position="213"/>
    </location>
</feature>
<dbReference type="GO" id="GO:0003723">
    <property type="term" value="F:RNA binding"/>
    <property type="evidence" value="ECO:0007669"/>
    <property type="project" value="InterPro"/>
</dbReference>
<keyword evidence="4" id="KW-0413">Isomerase</keyword>
<reference evidence="7" key="1">
    <citation type="submission" date="2021-01" db="EMBL/GenBank/DDBJ databases">
        <authorList>
            <person name="Corre E."/>
            <person name="Pelletier E."/>
            <person name="Niang G."/>
            <person name="Scheremetjew M."/>
            <person name="Finn R."/>
            <person name="Kale V."/>
            <person name="Holt S."/>
            <person name="Cochrane G."/>
            <person name="Meng A."/>
            <person name="Brown T."/>
            <person name="Cohen L."/>
        </authorList>
    </citation>
    <scope>NUCLEOTIDE SEQUENCE</scope>
    <source>
        <strain evidence="7">CCMP1381</strain>
    </source>
</reference>
<keyword evidence="3" id="KW-0819">tRNA processing</keyword>
<dbReference type="NCBIfam" id="TIGR00431">
    <property type="entry name" value="TruB"/>
    <property type="match status" value="1"/>
</dbReference>
<keyword evidence="5" id="KW-0732">Signal</keyword>
<sequence>MTRLLIYMLIPRLSIAFSRVAPRRMCSLAAGVDSIPHSWETAITVPDGLVAVYKPQTWTSADVVAKVRSTLQRELRHRTGGRVKVKVGHGGTLDPLATGVLVLGIGKGCRQLTDYLAGAKRYRAVGKLGMKTDTLDSLGEAVAEKPWDHVTDAQLSDALEAFRGEILQIPPMFSAKRKDGKRLYDLAREGKVVEREARAVTVTSLSLLQEHDDWLRAGALTRGGNDGSSQVGLAVNARLEVADAPPCPPSFMDLPSFALDVECGGGTYIRSIIDDLGDAVDSCAHMTWLERTRQGPFELDDCLAEAHWSFEEICAHTVRCTQLLETEEPVASGDSDCSDQ</sequence>
<gene>
    <name evidence="7" type="ORF">DSPE1174_LOCUS28089</name>
</gene>
<evidence type="ECO:0000313" key="7">
    <source>
        <dbReference type="EMBL" id="CAD9474114.1"/>
    </source>
</evidence>
<evidence type="ECO:0000256" key="2">
    <source>
        <dbReference type="ARBA" id="ARBA00012787"/>
    </source>
</evidence>
<dbReference type="InterPro" id="IPR020103">
    <property type="entry name" value="PsdUridine_synth_cat_dom_sf"/>
</dbReference>
<evidence type="ECO:0000256" key="5">
    <source>
        <dbReference type="SAM" id="SignalP"/>
    </source>
</evidence>
<dbReference type="EMBL" id="HBGS01054381">
    <property type="protein sequence ID" value="CAD9474114.1"/>
    <property type="molecule type" value="Transcribed_RNA"/>
</dbReference>
<dbReference type="AlphaFoldDB" id="A0A7S2MBG8"/>
<dbReference type="Pfam" id="PF01509">
    <property type="entry name" value="TruB_N"/>
    <property type="match status" value="1"/>
</dbReference>
<organism evidence="7">
    <name type="scientific">Octactis speculum</name>
    <dbReference type="NCBI Taxonomy" id="3111310"/>
    <lineage>
        <taxon>Eukaryota</taxon>
        <taxon>Sar</taxon>
        <taxon>Stramenopiles</taxon>
        <taxon>Ochrophyta</taxon>
        <taxon>Dictyochophyceae</taxon>
        <taxon>Dictyochales</taxon>
        <taxon>Dictyochaceae</taxon>
        <taxon>Octactis</taxon>
    </lineage>
</organism>